<feature type="transmembrane region" description="Helical" evidence="9">
    <location>
        <begin position="119"/>
        <end position="140"/>
    </location>
</feature>
<organism evidence="10 11">
    <name type="scientific">Actinomycetospora atypica</name>
    <dbReference type="NCBI Taxonomy" id="1290095"/>
    <lineage>
        <taxon>Bacteria</taxon>
        <taxon>Bacillati</taxon>
        <taxon>Actinomycetota</taxon>
        <taxon>Actinomycetes</taxon>
        <taxon>Pseudonocardiales</taxon>
        <taxon>Pseudonocardiaceae</taxon>
        <taxon>Actinomycetospora</taxon>
    </lineage>
</organism>
<dbReference type="EMBL" id="JBHSIV010000031">
    <property type="protein sequence ID" value="MFC5065131.1"/>
    <property type="molecule type" value="Genomic_DNA"/>
</dbReference>
<evidence type="ECO:0000313" key="11">
    <source>
        <dbReference type="Proteomes" id="UP001595947"/>
    </source>
</evidence>
<evidence type="ECO:0000313" key="10">
    <source>
        <dbReference type="EMBL" id="MFC5065131.1"/>
    </source>
</evidence>
<keyword evidence="6 9" id="KW-1133">Transmembrane helix</keyword>
<evidence type="ECO:0000256" key="1">
    <source>
        <dbReference type="ARBA" id="ARBA00004651"/>
    </source>
</evidence>
<evidence type="ECO:0000256" key="9">
    <source>
        <dbReference type="SAM" id="Phobius"/>
    </source>
</evidence>
<gene>
    <name evidence="10" type="ORF">ACFPBZ_23145</name>
</gene>
<dbReference type="Proteomes" id="UP001595947">
    <property type="component" value="Unassembled WGS sequence"/>
</dbReference>
<dbReference type="Pfam" id="PF01032">
    <property type="entry name" value="FecCD"/>
    <property type="match status" value="1"/>
</dbReference>
<dbReference type="PANTHER" id="PTHR30472:SF1">
    <property type="entry name" value="FE(3+) DICITRATE TRANSPORT SYSTEM PERMEASE PROTEIN FECC-RELATED"/>
    <property type="match status" value="1"/>
</dbReference>
<dbReference type="InterPro" id="IPR037294">
    <property type="entry name" value="ABC_BtuC-like"/>
</dbReference>
<sequence>MAAPTTPAGPATSAAPAPARSRRSRRAAGLVVGTLALVVAVLASLAVGSRGIAPGHVLDVLLEPALRFGDPSDPRSVDAVVVLDQRLPRTLLGLAAGIALGAAGALMQALTRNPLADPGVLGITWGASAAIVLGIVGFGVASVTGYVWFSLVGSAVVAVVVYLLGQSGRSGATPARLALAGTAIGASLQGIVYAVVLVDQRSFDQFRVWRVGSLTGRDPGALVQVGPILLLGVLLALGVCRSLNALALGEETGKALGVRVTRVRAVTGLAIVLLCGGATAVCGPIAFVGLAVPHLARAVTGPDQRWVVPYSMVLGAVLVVGADVVGRVVASPAELEVGVVTAFVGAPVFLAIARRRRVVAL</sequence>
<accession>A0ABV9YR77</accession>
<feature type="compositionally biased region" description="Low complexity" evidence="8">
    <location>
        <begin position="1"/>
        <end position="19"/>
    </location>
</feature>
<keyword evidence="5 9" id="KW-0812">Transmembrane</keyword>
<comment type="caution">
    <text evidence="10">The sequence shown here is derived from an EMBL/GenBank/DDBJ whole genome shotgun (WGS) entry which is preliminary data.</text>
</comment>
<keyword evidence="3" id="KW-0813">Transport</keyword>
<keyword evidence="4" id="KW-1003">Cell membrane</keyword>
<evidence type="ECO:0000256" key="5">
    <source>
        <dbReference type="ARBA" id="ARBA00022692"/>
    </source>
</evidence>
<keyword evidence="11" id="KW-1185">Reference proteome</keyword>
<evidence type="ECO:0000256" key="6">
    <source>
        <dbReference type="ARBA" id="ARBA00022989"/>
    </source>
</evidence>
<feature type="transmembrane region" description="Helical" evidence="9">
    <location>
        <begin position="307"/>
        <end position="325"/>
    </location>
</feature>
<feature type="region of interest" description="Disordered" evidence="8">
    <location>
        <begin position="1"/>
        <end position="21"/>
    </location>
</feature>
<feature type="transmembrane region" description="Helical" evidence="9">
    <location>
        <begin position="146"/>
        <end position="165"/>
    </location>
</feature>
<feature type="transmembrane region" description="Helical" evidence="9">
    <location>
        <begin position="221"/>
        <end position="244"/>
    </location>
</feature>
<keyword evidence="7 9" id="KW-0472">Membrane</keyword>
<dbReference type="PANTHER" id="PTHR30472">
    <property type="entry name" value="FERRIC ENTEROBACTIN TRANSPORT SYSTEM PERMEASE PROTEIN"/>
    <property type="match status" value="1"/>
</dbReference>
<proteinExistence type="inferred from homology"/>
<reference evidence="11" key="1">
    <citation type="journal article" date="2019" name="Int. J. Syst. Evol. Microbiol.">
        <title>The Global Catalogue of Microorganisms (GCM) 10K type strain sequencing project: providing services to taxonomists for standard genome sequencing and annotation.</title>
        <authorList>
            <consortium name="The Broad Institute Genomics Platform"/>
            <consortium name="The Broad Institute Genome Sequencing Center for Infectious Disease"/>
            <person name="Wu L."/>
            <person name="Ma J."/>
        </authorList>
    </citation>
    <scope>NUCLEOTIDE SEQUENCE [LARGE SCALE GENOMIC DNA]</scope>
    <source>
        <strain evidence="11">CGMCC 4.7093</strain>
    </source>
</reference>
<evidence type="ECO:0000256" key="2">
    <source>
        <dbReference type="ARBA" id="ARBA00007935"/>
    </source>
</evidence>
<name>A0ABV9YR77_9PSEU</name>
<feature type="transmembrane region" description="Helical" evidence="9">
    <location>
        <begin position="337"/>
        <end position="353"/>
    </location>
</feature>
<feature type="transmembrane region" description="Helical" evidence="9">
    <location>
        <begin position="265"/>
        <end position="287"/>
    </location>
</feature>
<dbReference type="CDD" id="cd06550">
    <property type="entry name" value="TM_ABC_iron-siderophores_like"/>
    <property type="match status" value="1"/>
</dbReference>
<feature type="transmembrane region" description="Helical" evidence="9">
    <location>
        <begin position="90"/>
        <end position="107"/>
    </location>
</feature>
<evidence type="ECO:0000256" key="3">
    <source>
        <dbReference type="ARBA" id="ARBA00022448"/>
    </source>
</evidence>
<protein>
    <submittedName>
        <fullName evidence="10">FecCD family ABC transporter permease</fullName>
    </submittedName>
</protein>
<comment type="subcellular location">
    <subcellularLocation>
        <location evidence="1">Cell membrane</location>
        <topology evidence="1">Multi-pass membrane protein</topology>
    </subcellularLocation>
</comment>
<dbReference type="SUPFAM" id="SSF81345">
    <property type="entry name" value="ABC transporter involved in vitamin B12 uptake, BtuC"/>
    <property type="match status" value="1"/>
</dbReference>
<evidence type="ECO:0000256" key="8">
    <source>
        <dbReference type="SAM" id="MobiDB-lite"/>
    </source>
</evidence>
<evidence type="ECO:0000256" key="7">
    <source>
        <dbReference type="ARBA" id="ARBA00023136"/>
    </source>
</evidence>
<feature type="transmembrane region" description="Helical" evidence="9">
    <location>
        <begin position="27"/>
        <end position="47"/>
    </location>
</feature>
<dbReference type="RefSeq" id="WP_378038467.1">
    <property type="nucleotide sequence ID" value="NZ_JBHSIV010000031.1"/>
</dbReference>
<feature type="transmembrane region" description="Helical" evidence="9">
    <location>
        <begin position="177"/>
        <end position="198"/>
    </location>
</feature>
<dbReference type="Gene3D" id="1.10.3470.10">
    <property type="entry name" value="ABC transporter involved in vitamin B12 uptake, BtuC"/>
    <property type="match status" value="1"/>
</dbReference>
<evidence type="ECO:0000256" key="4">
    <source>
        <dbReference type="ARBA" id="ARBA00022475"/>
    </source>
</evidence>
<dbReference type="InterPro" id="IPR000522">
    <property type="entry name" value="ABC_transptr_permease_BtuC"/>
</dbReference>
<comment type="similarity">
    <text evidence="2">Belongs to the binding-protein-dependent transport system permease family. FecCD subfamily.</text>
</comment>